<comment type="caution">
    <text evidence="1">The sequence shown here is derived from an EMBL/GenBank/DDBJ whole genome shotgun (WGS) entry which is preliminary data.</text>
</comment>
<sequence length="86" mass="9784">MTSTTKVGERLLKQLNKKYAPSHMVAFRFGRYDVATKTDEDGNPILLFIGQADERGIIKGDQFSRRLLKDANGVVVKDHWDYKGKV</sequence>
<proteinExistence type="predicted"/>
<gene>
    <name evidence="1" type="ORF">FH603_4954</name>
</gene>
<protein>
    <submittedName>
        <fullName evidence="1">Uncharacterized protein</fullName>
    </submittedName>
</protein>
<organism evidence="1 2">
    <name type="scientific">Spirosoma utsteinense</name>
    <dbReference type="NCBI Taxonomy" id="2585773"/>
    <lineage>
        <taxon>Bacteria</taxon>
        <taxon>Pseudomonadati</taxon>
        <taxon>Bacteroidota</taxon>
        <taxon>Cytophagia</taxon>
        <taxon>Cytophagales</taxon>
        <taxon>Cytophagaceae</taxon>
        <taxon>Spirosoma</taxon>
    </lineage>
</organism>
<reference evidence="1 2" key="1">
    <citation type="submission" date="2019-06" db="EMBL/GenBank/DDBJ databases">
        <title>Spirosoma utsteinense sp. nov. isolated from Antarctic ice-free soils.</title>
        <authorList>
            <person name="Tahon G."/>
        </authorList>
    </citation>
    <scope>NUCLEOTIDE SEQUENCE [LARGE SCALE GENOMIC DNA]</scope>
    <source>
        <strain evidence="1 2">LMG 31447</strain>
    </source>
</reference>
<evidence type="ECO:0000313" key="1">
    <source>
        <dbReference type="EMBL" id="MBC3794425.1"/>
    </source>
</evidence>
<keyword evidence="2" id="KW-1185">Reference proteome</keyword>
<accession>A0ABR6WEI4</accession>
<name>A0ABR6WEI4_9BACT</name>
<dbReference type="RefSeq" id="WP_186740938.1">
    <property type="nucleotide sequence ID" value="NZ_VFIA01000045.1"/>
</dbReference>
<evidence type="ECO:0000313" key="2">
    <source>
        <dbReference type="Proteomes" id="UP000700732"/>
    </source>
</evidence>
<dbReference type="Proteomes" id="UP000700732">
    <property type="component" value="Unassembled WGS sequence"/>
</dbReference>
<dbReference type="EMBL" id="VFIA01000045">
    <property type="protein sequence ID" value="MBC3794425.1"/>
    <property type="molecule type" value="Genomic_DNA"/>
</dbReference>